<evidence type="ECO:0000313" key="2">
    <source>
        <dbReference type="EnsemblPlants" id="TuG1812G0500001482.01.T01.cds284856"/>
    </source>
</evidence>
<protein>
    <submittedName>
        <fullName evidence="2">Uncharacterized protein</fullName>
    </submittedName>
</protein>
<accession>A0A8R7UGK0</accession>
<dbReference type="Gramene" id="TuG1812G0500001482.01.T01">
    <property type="protein sequence ID" value="TuG1812G0500001482.01.T01.cds284856"/>
    <property type="gene ID" value="TuG1812G0500001482.01"/>
</dbReference>
<dbReference type="AlphaFoldDB" id="A0A8R7UGK0"/>
<reference evidence="3" key="1">
    <citation type="journal article" date="2013" name="Nature">
        <title>Draft genome of the wheat A-genome progenitor Triticum urartu.</title>
        <authorList>
            <person name="Ling H.Q."/>
            <person name="Zhao S."/>
            <person name="Liu D."/>
            <person name="Wang J."/>
            <person name="Sun H."/>
            <person name="Zhang C."/>
            <person name="Fan H."/>
            <person name="Li D."/>
            <person name="Dong L."/>
            <person name="Tao Y."/>
            <person name="Gao C."/>
            <person name="Wu H."/>
            <person name="Li Y."/>
            <person name="Cui Y."/>
            <person name="Guo X."/>
            <person name="Zheng S."/>
            <person name="Wang B."/>
            <person name="Yu K."/>
            <person name="Liang Q."/>
            <person name="Yang W."/>
            <person name="Lou X."/>
            <person name="Chen J."/>
            <person name="Feng M."/>
            <person name="Jian J."/>
            <person name="Zhang X."/>
            <person name="Luo G."/>
            <person name="Jiang Y."/>
            <person name="Liu J."/>
            <person name="Wang Z."/>
            <person name="Sha Y."/>
            <person name="Zhang B."/>
            <person name="Wu H."/>
            <person name="Tang D."/>
            <person name="Shen Q."/>
            <person name="Xue P."/>
            <person name="Zou S."/>
            <person name="Wang X."/>
            <person name="Liu X."/>
            <person name="Wang F."/>
            <person name="Yang Y."/>
            <person name="An X."/>
            <person name="Dong Z."/>
            <person name="Zhang K."/>
            <person name="Zhang X."/>
            <person name="Luo M.C."/>
            <person name="Dvorak J."/>
            <person name="Tong Y."/>
            <person name="Wang J."/>
            <person name="Yang H."/>
            <person name="Li Z."/>
            <person name="Wang D."/>
            <person name="Zhang A."/>
            <person name="Wang J."/>
        </authorList>
    </citation>
    <scope>NUCLEOTIDE SEQUENCE</scope>
    <source>
        <strain evidence="3">cv. G1812</strain>
    </source>
</reference>
<dbReference type="EnsemblPlants" id="TuG1812G0500001482.01.T01">
    <property type="protein sequence ID" value="TuG1812G0500001482.01.T01.cds284856"/>
    <property type="gene ID" value="TuG1812G0500001482.01"/>
</dbReference>
<organism evidence="2 3">
    <name type="scientific">Triticum urartu</name>
    <name type="common">Red wild einkorn</name>
    <name type="synonym">Crithodium urartu</name>
    <dbReference type="NCBI Taxonomy" id="4572"/>
    <lineage>
        <taxon>Eukaryota</taxon>
        <taxon>Viridiplantae</taxon>
        <taxon>Streptophyta</taxon>
        <taxon>Embryophyta</taxon>
        <taxon>Tracheophyta</taxon>
        <taxon>Spermatophyta</taxon>
        <taxon>Magnoliopsida</taxon>
        <taxon>Liliopsida</taxon>
        <taxon>Poales</taxon>
        <taxon>Poaceae</taxon>
        <taxon>BOP clade</taxon>
        <taxon>Pooideae</taxon>
        <taxon>Triticodae</taxon>
        <taxon>Triticeae</taxon>
        <taxon>Triticinae</taxon>
        <taxon>Triticum</taxon>
    </lineage>
</organism>
<reference evidence="2" key="3">
    <citation type="submission" date="2022-06" db="UniProtKB">
        <authorList>
            <consortium name="EnsemblPlants"/>
        </authorList>
    </citation>
    <scope>IDENTIFICATION</scope>
</reference>
<feature type="region of interest" description="Disordered" evidence="1">
    <location>
        <begin position="1"/>
        <end position="26"/>
    </location>
</feature>
<dbReference type="Proteomes" id="UP000015106">
    <property type="component" value="Chromosome 5"/>
</dbReference>
<name>A0A8R7UGK0_TRIUA</name>
<evidence type="ECO:0000256" key="1">
    <source>
        <dbReference type="SAM" id="MobiDB-lite"/>
    </source>
</evidence>
<proteinExistence type="predicted"/>
<keyword evidence="3" id="KW-1185">Reference proteome</keyword>
<reference evidence="2" key="2">
    <citation type="submission" date="2018-03" db="EMBL/GenBank/DDBJ databases">
        <title>The Triticum urartu genome reveals the dynamic nature of wheat genome evolution.</title>
        <authorList>
            <person name="Ling H."/>
            <person name="Ma B."/>
            <person name="Shi X."/>
            <person name="Liu H."/>
            <person name="Dong L."/>
            <person name="Sun H."/>
            <person name="Cao Y."/>
            <person name="Gao Q."/>
            <person name="Zheng S."/>
            <person name="Li Y."/>
            <person name="Yu Y."/>
            <person name="Du H."/>
            <person name="Qi M."/>
            <person name="Li Y."/>
            <person name="Yu H."/>
            <person name="Cui Y."/>
            <person name="Wang N."/>
            <person name="Chen C."/>
            <person name="Wu H."/>
            <person name="Zhao Y."/>
            <person name="Zhang J."/>
            <person name="Li Y."/>
            <person name="Zhou W."/>
            <person name="Zhang B."/>
            <person name="Hu W."/>
            <person name="Eijk M."/>
            <person name="Tang J."/>
            <person name="Witsenboer H."/>
            <person name="Zhao S."/>
            <person name="Li Z."/>
            <person name="Zhang A."/>
            <person name="Wang D."/>
            <person name="Liang C."/>
        </authorList>
    </citation>
    <scope>NUCLEOTIDE SEQUENCE [LARGE SCALE GENOMIC DNA]</scope>
    <source>
        <strain evidence="2">cv. G1812</strain>
    </source>
</reference>
<evidence type="ECO:0000313" key="3">
    <source>
        <dbReference type="Proteomes" id="UP000015106"/>
    </source>
</evidence>
<sequence>MSQAAQQRSSRHTGSGAATQTQQALPRQPTAQLPLIIHFCECIRGLTLEESLIAAVLQATTIVARSIHNMINQLLRFPACRHRIHRKISVKLCINLRYCILIFTDFT</sequence>